<dbReference type="InterPro" id="IPR038670">
    <property type="entry name" value="HslJ-like_sf"/>
</dbReference>
<dbReference type="Pfam" id="PF03724">
    <property type="entry name" value="META"/>
    <property type="match status" value="1"/>
</dbReference>
<protein>
    <submittedName>
        <fullName evidence="3">META domain-containing protein</fullName>
    </submittedName>
</protein>
<dbReference type="AlphaFoldDB" id="A0A2H5F216"/>
<feature type="domain" description="DUF306" evidence="2">
    <location>
        <begin position="35"/>
        <end position="127"/>
    </location>
</feature>
<reference evidence="3 4" key="1">
    <citation type="journal article" date="2013" name="Antonie Van Leeuwenhoek">
        <title>Paracoccus zhejiangensis sp. nov., isolated from activated sludge in wastewater-treatment system.</title>
        <authorList>
            <person name="Wu Z.G."/>
            <person name="Zhang D.F."/>
            <person name="Liu Y.L."/>
            <person name="Wang F."/>
            <person name="Jiang X."/>
            <person name="Li C."/>
            <person name="Li S.P."/>
            <person name="Hong Q."/>
            <person name="Li W.J."/>
        </authorList>
    </citation>
    <scope>NUCLEOTIDE SEQUENCE [LARGE SCALE GENOMIC DNA]</scope>
    <source>
        <strain evidence="3 4">J6</strain>
    </source>
</reference>
<dbReference type="InterPro" id="IPR053147">
    <property type="entry name" value="Hsp_HslJ-like"/>
</dbReference>
<dbReference type="OrthoDB" id="7777568at2"/>
<dbReference type="PANTHER" id="PTHR35535">
    <property type="entry name" value="HEAT SHOCK PROTEIN HSLJ"/>
    <property type="match status" value="1"/>
</dbReference>
<dbReference type="Proteomes" id="UP000234530">
    <property type="component" value="Chromosome"/>
</dbReference>
<dbReference type="EMBL" id="CP025430">
    <property type="protein sequence ID" value="AUH65595.1"/>
    <property type="molecule type" value="Genomic_DNA"/>
</dbReference>
<proteinExistence type="predicted"/>
<dbReference type="KEGG" id="pzh:CX676_16770"/>
<accession>A0A2H5F216</accession>
<organism evidence="3 4">
    <name type="scientific">Paracoccus zhejiangensis</name>
    <dbReference type="NCBI Taxonomy" id="1077935"/>
    <lineage>
        <taxon>Bacteria</taxon>
        <taxon>Pseudomonadati</taxon>
        <taxon>Pseudomonadota</taxon>
        <taxon>Alphaproteobacteria</taxon>
        <taxon>Rhodobacterales</taxon>
        <taxon>Paracoccaceae</taxon>
        <taxon>Paracoccus</taxon>
    </lineage>
</organism>
<gene>
    <name evidence="3" type="ORF">CX676_16770</name>
</gene>
<evidence type="ECO:0000259" key="2">
    <source>
        <dbReference type="Pfam" id="PF03724"/>
    </source>
</evidence>
<dbReference type="PANTHER" id="PTHR35535:SF1">
    <property type="entry name" value="HEAT SHOCK PROTEIN HSLJ"/>
    <property type="match status" value="1"/>
</dbReference>
<keyword evidence="1" id="KW-0732">Signal</keyword>
<evidence type="ECO:0000313" key="4">
    <source>
        <dbReference type="Proteomes" id="UP000234530"/>
    </source>
</evidence>
<evidence type="ECO:0000256" key="1">
    <source>
        <dbReference type="SAM" id="SignalP"/>
    </source>
</evidence>
<dbReference type="PROSITE" id="PS51257">
    <property type="entry name" value="PROKAR_LIPOPROTEIN"/>
    <property type="match status" value="1"/>
</dbReference>
<dbReference type="InterPro" id="IPR005184">
    <property type="entry name" value="DUF306_Meta_HslJ"/>
</dbReference>
<feature type="signal peptide" evidence="1">
    <location>
        <begin position="1"/>
        <end position="23"/>
    </location>
</feature>
<feature type="chain" id="PRO_5014156547" evidence="1">
    <location>
        <begin position="24"/>
        <end position="140"/>
    </location>
</feature>
<evidence type="ECO:0000313" key="3">
    <source>
        <dbReference type="EMBL" id="AUH65595.1"/>
    </source>
</evidence>
<dbReference type="Gene3D" id="2.40.128.270">
    <property type="match status" value="1"/>
</dbReference>
<name>A0A2H5F216_9RHOB</name>
<dbReference type="RefSeq" id="WP_101753569.1">
    <property type="nucleotide sequence ID" value="NZ_CP025430.1"/>
</dbReference>
<sequence>MRGLGKVAALALAPLLLAACEPAATTGGSAAAVPLGDYQLVSMGGQDVESAHVTLLLEADRISGAGFCNRYSGAQAGTLPELAIGPVVSTRMACIGDRMPQETGYFAAIEGATAARFEGGRLTLTGSGPELVYTPHTPEG</sequence>
<keyword evidence="4" id="KW-1185">Reference proteome</keyword>